<evidence type="ECO:0000256" key="8">
    <source>
        <dbReference type="ARBA" id="ARBA00023242"/>
    </source>
</evidence>
<keyword evidence="8" id="KW-0539">Nucleus</keyword>
<organism evidence="11">
    <name type="scientific">Phallusia mammillata</name>
    <dbReference type="NCBI Taxonomy" id="59560"/>
    <lineage>
        <taxon>Eukaryota</taxon>
        <taxon>Metazoa</taxon>
        <taxon>Chordata</taxon>
        <taxon>Tunicata</taxon>
        <taxon>Ascidiacea</taxon>
        <taxon>Phlebobranchia</taxon>
        <taxon>Ascidiidae</taxon>
        <taxon>Phallusia</taxon>
    </lineage>
</organism>
<feature type="domain" description="C2H2-type" evidence="10">
    <location>
        <begin position="236"/>
        <end position="263"/>
    </location>
</feature>
<dbReference type="InterPro" id="IPR013087">
    <property type="entry name" value="Znf_C2H2_type"/>
</dbReference>
<feature type="domain" description="C2H2-type" evidence="10">
    <location>
        <begin position="151"/>
        <end position="178"/>
    </location>
</feature>
<evidence type="ECO:0000256" key="9">
    <source>
        <dbReference type="PROSITE-ProRule" id="PRU00042"/>
    </source>
</evidence>
<dbReference type="PROSITE" id="PS50157">
    <property type="entry name" value="ZINC_FINGER_C2H2_2"/>
    <property type="match status" value="8"/>
</dbReference>
<dbReference type="AlphaFoldDB" id="A0A6F9DX36"/>
<proteinExistence type="evidence at transcript level"/>
<dbReference type="GO" id="GO:0000978">
    <property type="term" value="F:RNA polymerase II cis-regulatory region sequence-specific DNA binding"/>
    <property type="evidence" value="ECO:0007669"/>
    <property type="project" value="TreeGrafter"/>
</dbReference>
<dbReference type="SMART" id="SM00355">
    <property type="entry name" value="ZnF_C2H2"/>
    <property type="match status" value="9"/>
</dbReference>
<keyword evidence="5" id="KW-0862">Zinc</keyword>
<reference evidence="11" key="1">
    <citation type="submission" date="2020-04" db="EMBL/GenBank/DDBJ databases">
        <authorList>
            <person name="Neveu A P."/>
        </authorList>
    </citation>
    <scope>NUCLEOTIDE SEQUENCE</scope>
    <source>
        <tissue evidence="11">Whole embryo</tissue>
    </source>
</reference>
<dbReference type="GO" id="GO:0005654">
    <property type="term" value="C:nucleoplasm"/>
    <property type="evidence" value="ECO:0007669"/>
    <property type="project" value="TreeGrafter"/>
</dbReference>
<keyword evidence="3" id="KW-0677">Repeat</keyword>
<dbReference type="PANTHER" id="PTHR24399">
    <property type="entry name" value="ZINC FINGER AND BTB DOMAIN-CONTAINING"/>
    <property type="match status" value="1"/>
</dbReference>
<accession>A0A6F9DX36</accession>
<feature type="domain" description="C2H2-type" evidence="10">
    <location>
        <begin position="119"/>
        <end position="147"/>
    </location>
</feature>
<sequence length="282" mass="33568">MSFQKELKRPVSCDICKRKEHLKLHTRTHTFEQPYECKECGEKFSQSSSMKSHKRSTHKQEKKFICGFCQKVFNRKFNYEQHLNKHTGAKPYRCKFCDKQFAQTGTCKLHEKSHHDLVYKCIKCKDQFNTKANLVEHFKLQHPGLSMQQRHQCSECTFSSDQKHNLIAHMRVHNDEKPFRCDVCEKTFRREHHLKDHVVRHTGKKQFNCGVCSKTFVTKTLATTHEEKVHFKKKPYQCKVCKESFGYSQSLQNHMLLHNGELPFTCKYCEKKFRQRGNMLSQ</sequence>
<protein>
    <submittedName>
        <fullName evidence="11">ZF(C2H2)-13 zinc finger protein</fullName>
    </submittedName>
</protein>
<comment type="subcellular location">
    <subcellularLocation>
        <location evidence="1">Nucleus</location>
    </subcellularLocation>
</comment>
<feature type="domain" description="C2H2-type" evidence="10">
    <location>
        <begin position="64"/>
        <end position="91"/>
    </location>
</feature>
<dbReference type="EMBL" id="LR792120">
    <property type="protein sequence ID" value="CAB3267982.1"/>
    <property type="molecule type" value="mRNA"/>
</dbReference>
<feature type="domain" description="C2H2-type" evidence="10">
    <location>
        <begin position="92"/>
        <end position="114"/>
    </location>
</feature>
<dbReference type="FunFam" id="3.30.160.60:FF:000072">
    <property type="entry name" value="zinc finger protein 143 isoform X1"/>
    <property type="match status" value="1"/>
</dbReference>
<feature type="domain" description="C2H2-type" evidence="10">
    <location>
        <begin position="35"/>
        <end position="63"/>
    </location>
</feature>
<evidence type="ECO:0000256" key="3">
    <source>
        <dbReference type="ARBA" id="ARBA00022737"/>
    </source>
</evidence>
<gene>
    <name evidence="11" type="primary">Znf26</name>
</gene>
<dbReference type="GO" id="GO:0008270">
    <property type="term" value="F:zinc ion binding"/>
    <property type="evidence" value="ECO:0007669"/>
    <property type="project" value="UniProtKB-KW"/>
</dbReference>
<feature type="domain" description="C2H2-type" evidence="10">
    <location>
        <begin position="207"/>
        <end position="235"/>
    </location>
</feature>
<dbReference type="PANTHER" id="PTHR24399:SF70">
    <property type="entry name" value="C2H2-TYPE DOMAIN-CONTAINING PROTEIN"/>
    <property type="match status" value="1"/>
</dbReference>
<dbReference type="SUPFAM" id="SSF57667">
    <property type="entry name" value="beta-beta-alpha zinc fingers"/>
    <property type="match status" value="5"/>
</dbReference>
<evidence type="ECO:0000256" key="6">
    <source>
        <dbReference type="ARBA" id="ARBA00023015"/>
    </source>
</evidence>
<dbReference type="FunFam" id="3.30.160.60:FF:000624">
    <property type="entry name" value="zinc finger protein 697"/>
    <property type="match status" value="1"/>
</dbReference>
<dbReference type="Gene3D" id="3.30.160.60">
    <property type="entry name" value="Classic Zinc Finger"/>
    <property type="match status" value="8"/>
</dbReference>
<evidence type="ECO:0000256" key="2">
    <source>
        <dbReference type="ARBA" id="ARBA00022723"/>
    </source>
</evidence>
<evidence type="ECO:0000313" key="11">
    <source>
        <dbReference type="EMBL" id="CAB3267982.1"/>
    </source>
</evidence>
<evidence type="ECO:0000256" key="7">
    <source>
        <dbReference type="ARBA" id="ARBA00023163"/>
    </source>
</evidence>
<dbReference type="FunFam" id="3.30.160.60:FF:002343">
    <property type="entry name" value="Zinc finger protein 33A"/>
    <property type="match status" value="1"/>
</dbReference>
<name>A0A6F9DX36_9ASCI</name>
<evidence type="ECO:0000259" key="10">
    <source>
        <dbReference type="PROSITE" id="PS50157"/>
    </source>
</evidence>
<keyword evidence="4 9" id="KW-0863">Zinc-finger</keyword>
<keyword evidence="2" id="KW-0479">Metal-binding</keyword>
<evidence type="ECO:0000256" key="4">
    <source>
        <dbReference type="ARBA" id="ARBA00022771"/>
    </source>
</evidence>
<dbReference type="InterPro" id="IPR036236">
    <property type="entry name" value="Znf_C2H2_sf"/>
</dbReference>
<feature type="domain" description="C2H2-type" evidence="10">
    <location>
        <begin position="179"/>
        <end position="206"/>
    </location>
</feature>
<dbReference type="PROSITE" id="PS00028">
    <property type="entry name" value="ZINC_FINGER_C2H2_1"/>
    <property type="match status" value="6"/>
</dbReference>
<dbReference type="GO" id="GO:0001227">
    <property type="term" value="F:DNA-binding transcription repressor activity, RNA polymerase II-specific"/>
    <property type="evidence" value="ECO:0007669"/>
    <property type="project" value="TreeGrafter"/>
</dbReference>
<evidence type="ECO:0000256" key="5">
    <source>
        <dbReference type="ARBA" id="ARBA00022833"/>
    </source>
</evidence>
<keyword evidence="6" id="KW-0805">Transcription regulation</keyword>
<keyword evidence="7" id="KW-0804">Transcription</keyword>
<dbReference type="Pfam" id="PF00096">
    <property type="entry name" value="zf-C2H2"/>
    <property type="match status" value="5"/>
</dbReference>
<evidence type="ECO:0000256" key="1">
    <source>
        <dbReference type="ARBA" id="ARBA00004123"/>
    </source>
</evidence>